<sequence>MTHSNTRYDGLPTVRQAYMTEFLVECPKCLRAATVTTSSPYFFCDGQLNCDNCQHSEKAADLIRYRVSVKRYCDNCGTQFEKVIPTTIRKVNELTISCPQCGITRTFKARNDEVRISYGNTGLGNDPIFHLPLWLQHTVKAQLLWAYNRHHLQDIKQYISAKLRERQARTHTTMVERLPNFIKASKNRNALLKAIEKMEQK</sequence>
<dbReference type="RefSeq" id="WP_243794531.1">
    <property type="nucleotide sequence ID" value="NZ_CP094669.1"/>
</dbReference>
<keyword evidence="2" id="KW-1185">Reference proteome</keyword>
<proteinExistence type="predicted"/>
<evidence type="ECO:0000313" key="2">
    <source>
        <dbReference type="Proteomes" id="UP000831113"/>
    </source>
</evidence>
<name>A0ABY4CRQ6_9BACT</name>
<dbReference type="Proteomes" id="UP000831113">
    <property type="component" value="Chromosome"/>
</dbReference>
<evidence type="ECO:0008006" key="3">
    <source>
        <dbReference type="Google" id="ProtNLM"/>
    </source>
</evidence>
<organism evidence="1 2">
    <name type="scientific">Hymenobacter tibetensis</name>
    <dbReference type="NCBI Taxonomy" id="497967"/>
    <lineage>
        <taxon>Bacteria</taxon>
        <taxon>Pseudomonadati</taxon>
        <taxon>Bacteroidota</taxon>
        <taxon>Cytophagia</taxon>
        <taxon>Cytophagales</taxon>
        <taxon>Hymenobacteraceae</taxon>
        <taxon>Hymenobacter</taxon>
    </lineage>
</organism>
<evidence type="ECO:0000313" key="1">
    <source>
        <dbReference type="EMBL" id="UOG72951.1"/>
    </source>
</evidence>
<reference evidence="1 2" key="1">
    <citation type="submission" date="2022-03" db="EMBL/GenBank/DDBJ databases">
        <title>Hymenobactersp. isolated from the air.</title>
        <authorList>
            <person name="Won M."/>
            <person name="Kwon S.-W."/>
        </authorList>
    </citation>
    <scope>NUCLEOTIDE SEQUENCE [LARGE SCALE GENOMIC DNA]</scope>
    <source>
        <strain evidence="1 2">KACC 21982</strain>
    </source>
</reference>
<accession>A0ABY4CRQ6</accession>
<gene>
    <name evidence="1" type="ORF">MTX78_12515</name>
</gene>
<dbReference type="EMBL" id="CP094669">
    <property type="protein sequence ID" value="UOG72951.1"/>
    <property type="molecule type" value="Genomic_DNA"/>
</dbReference>
<protein>
    <recommendedName>
        <fullName evidence="3">Replication restart DNA helicase PriA</fullName>
    </recommendedName>
</protein>